<dbReference type="AlphaFoldDB" id="A0A398CKP0"/>
<gene>
    <name evidence="2" type="ORF">D3H35_07860</name>
</gene>
<comment type="caution">
    <text evidence="2">The sequence shown here is derived from an EMBL/GenBank/DDBJ whole genome shotgun (WGS) entry which is preliminary data.</text>
</comment>
<dbReference type="InterPro" id="IPR011990">
    <property type="entry name" value="TPR-like_helical_dom_sf"/>
</dbReference>
<feature type="repeat" description="TPR" evidence="1">
    <location>
        <begin position="140"/>
        <end position="173"/>
    </location>
</feature>
<keyword evidence="3" id="KW-1185">Reference proteome</keyword>
<proteinExistence type="predicted"/>
<evidence type="ECO:0000256" key="1">
    <source>
        <dbReference type="PROSITE-ProRule" id="PRU00339"/>
    </source>
</evidence>
<dbReference type="OrthoDB" id="1807878at2"/>
<dbReference type="RefSeq" id="WP_119148552.1">
    <property type="nucleotide sequence ID" value="NZ_JBHSOV010000006.1"/>
</dbReference>
<evidence type="ECO:0000313" key="2">
    <source>
        <dbReference type="EMBL" id="RIE03876.1"/>
    </source>
</evidence>
<evidence type="ECO:0000313" key="3">
    <source>
        <dbReference type="Proteomes" id="UP000266340"/>
    </source>
</evidence>
<protein>
    <submittedName>
        <fullName evidence="2">Uncharacterized protein</fullName>
    </submittedName>
</protein>
<keyword evidence="1" id="KW-0802">TPR repeat</keyword>
<dbReference type="Proteomes" id="UP000266340">
    <property type="component" value="Unassembled WGS sequence"/>
</dbReference>
<dbReference type="Gene3D" id="1.25.40.10">
    <property type="entry name" value="Tetratricopeptide repeat domain"/>
    <property type="match status" value="1"/>
</dbReference>
<sequence>MAQEDSGDKRLKEAVKLLRKGVDGDKKAAKDAYERFVEIRAANPSDALIEAYYGSALALTGRDAVKPLDRSDKAQQGLDALDRAVAMNPERAEIRLIRAGVCSRLPEDFFHRTKTAVEDFEWLLSRHRTDPGSLTDRQLIQVLLDLGAAYEKTDKPEEAKAAWKRLAQLDPKYKHLAK</sequence>
<dbReference type="SUPFAM" id="SSF48452">
    <property type="entry name" value="TPR-like"/>
    <property type="match status" value="1"/>
</dbReference>
<organism evidence="2 3">
    <name type="scientific">Cohnella faecalis</name>
    <dbReference type="NCBI Taxonomy" id="2315694"/>
    <lineage>
        <taxon>Bacteria</taxon>
        <taxon>Bacillati</taxon>
        <taxon>Bacillota</taxon>
        <taxon>Bacilli</taxon>
        <taxon>Bacillales</taxon>
        <taxon>Paenibacillaceae</taxon>
        <taxon>Cohnella</taxon>
    </lineage>
</organism>
<accession>A0A398CKP0</accession>
<dbReference type="EMBL" id="QXJM01000029">
    <property type="protein sequence ID" value="RIE03876.1"/>
    <property type="molecule type" value="Genomic_DNA"/>
</dbReference>
<dbReference type="InterPro" id="IPR019734">
    <property type="entry name" value="TPR_rpt"/>
</dbReference>
<reference evidence="2 3" key="1">
    <citation type="submission" date="2018-09" db="EMBL/GenBank/DDBJ databases">
        <title>Cohnella cavernae sp. nov., isolated from a karst cave.</title>
        <authorList>
            <person name="Zhu H."/>
        </authorList>
    </citation>
    <scope>NUCLEOTIDE SEQUENCE [LARGE SCALE GENOMIC DNA]</scope>
    <source>
        <strain evidence="2 3">K2E09-144</strain>
    </source>
</reference>
<name>A0A398CKP0_9BACL</name>
<dbReference type="PROSITE" id="PS50005">
    <property type="entry name" value="TPR"/>
    <property type="match status" value="1"/>
</dbReference>